<keyword evidence="8 11" id="KW-1133">Transmembrane helix</keyword>
<keyword evidence="12" id="KW-1185">Reference proteome</keyword>
<keyword evidence="9 11" id="KW-0472">Membrane</keyword>
<comment type="subcellular location">
    <subcellularLocation>
        <location evidence="1">Membrane</location>
        <topology evidence="1">Single-pass membrane protein</topology>
    </subcellularLocation>
</comment>
<evidence type="ECO:0000256" key="2">
    <source>
        <dbReference type="ARBA" id="ARBA00009995"/>
    </source>
</evidence>
<dbReference type="EC" id="2.4.1.17" evidence="3"/>
<proteinExistence type="inferred from homology"/>
<reference evidence="13" key="1">
    <citation type="submission" date="2017-02" db="UniProtKB">
        <authorList>
            <consortium name="WormBaseParasite"/>
        </authorList>
    </citation>
    <scope>IDENTIFICATION</scope>
</reference>
<dbReference type="Proteomes" id="UP000046392">
    <property type="component" value="Unplaced"/>
</dbReference>
<accession>A0A0N5C442</accession>
<evidence type="ECO:0000256" key="6">
    <source>
        <dbReference type="ARBA" id="ARBA00022692"/>
    </source>
</evidence>
<evidence type="ECO:0000256" key="1">
    <source>
        <dbReference type="ARBA" id="ARBA00004167"/>
    </source>
</evidence>
<dbReference type="AlphaFoldDB" id="A0A0N5C442"/>
<dbReference type="SUPFAM" id="SSF53756">
    <property type="entry name" value="UDP-Glycosyltransferase/glycogen phosphorylase"/>
    <property type="match status" value="1"/>
</dbReference>
<dbReference type="FunFam" id="3.40.50.2000:FF:000038">
    <property type="entry name" value="UDP-GlucuronosylTransferase"/>
    <property type="match status" value="1"/>
</dbReference>
<evidence type="ECO:0000256" key="9">
    <source>
        <dbReference type="ARBA" id="ARBA00023136"/>
    </source>
</evidence>
<keyword evidence="7" id="KW-0732">Signal</keyword>
<keyword evidence="4" id="KW-0328">Glycosyltransferase</keyword>
<dbReference type="Pfam" id="PF00201">
    <property type="entry name" value="UDPGT"/>
    <property type="match status" value="1"/>
</dbReference>
<dbReference type="GO" id="GO:0016020">
    <property type="term" value="C:membrane"/>
    <property type="evidence" value="ECO:0007669"/>
    <property type="project" value="UniProtKB-SubCell"/>
</dbReference>
<protein>
    <recommendedName>
        <fullName evidence="3">glucuronosyltransferase</fullName>
        <ecNumber evidence="3">2.4.1.17</ecNumber>
    </recommendedName>
</protein>
<keyword evidence="5" id="KW-0808">Transferase</keyword>
<dbReference type="PANTHER" id="PTHR48043:SF23">
    <property type="entry name" value="UDP-GLUCURONOSYLTRANSFERASE"/>
    <property type="match status" value="1"/>
</dbReference>
<name>A0A0N5C442_STREA</name>
<keyword evidence="6 11" id="KW-0812">Transmembrane</keyword>
<evidence type="ECO:0000256" key="11">
    <source>
        <dbReference type="SAM" id="Phobius"/>
    </source>
</evidence>
<dbReference type="PANTHER" id="PTHR48043">
    <property type="entry name" value="EG:EG0003.4 PROTEIN-RELATED"/>
    <property type="match status" value="1"/>
</dbReference>
<dbReference type="WBParaSite" id="SPAL_0001272700.1">
    <property type="protein sequence ID" value="SPAL_0001272700.1"/>
    <property type="gene ID" value="SPAL_0001272700"/>
</dbReference>
<dbReference type="CDD" id="cd03784">
    <property type="entry name" value="GT1_Gtf-like"/>
    <property type="match status" value="1"/>
</dbReference>
<comment type="catalytic activity">
    <reaction evidence="10">
        <text>glucuronate acceptor + UDP-alpha-D-glucuronate = acceptor beta-D-glucuronoside + UDP + H(+)</text>
        <dbReference type="Rhea" id="RHEA:21032"/>
        <dbReference type="ChEBI" id="CHEBI:15378"/>
        <dbReference type="ChEBI" id="CHEBI:58052"/>
        <dbReference type="ChEBI" id="CHEBI:58223"/>
        <dbReference type="ChEBI" id="CHEBI:132367"/>
        <dbReference type="ChEBI" id="CHEBI:132368"/>
        <dbReference type="EC" id="2.4.1.17"/>
    </reaction>
</comment>
<dbReference type="Gene3D" id="3.40.50.2000">
    <property type="entry name" value="Glycogen Phosphorylase B"/>
    <property type="match status" value="1"/>
</dbReference>
<dbReference type="InterPro" id="IPR050271">
    <property type="entry name" value="UDP-glycosyltransferase"/>
</dbReference>
<evidence type="ECO:0000256" key="4">
    <source>
        <dbReference type="ARBA" id="ARBA00022676"/>
    </source>
</evidence>
<evidence type="ECO:0000256" key="3">
    <source>
        <dbReference type="ARBA" id="ARBA00012544"/>
    </source>
</evidence>
<evidence type="ECO:0000256" key="10">
    <source>
        <dbReference type="ARBA" id="ARBA00047475"/>
    </source>
</evidence>
<feature type="transmembrane region" description="Helical" evidence="11">
    <location>
        <begin position="248"/>
        <end position="268"/>
    </location>
</feature>
<sequence>MKNASFFLVNSNPLLDIPTPKSPKMIDIGGIGIPKPKPVNEKFNEIWNRRNKTILISFGSIAKSTYMDQEMKDEILKAIQNFPDITFIWKYETPEDGHGFGIKNLILSKWVPQNDLLNDKRLALFVTHAGMGSTIEVAFSYVRALAIPAAGDQRGNAKLLERLKIGLTTEKEIHRDSKKFGEKILEVLNNEEYKIDSIRTAEMLRNRPVSSEELLLKHVEFACRFGQLPRLDLASKDMGVIEYYNLDIIIPLFTICSLIIYVIIKLLLKIMSKFASTKEKND</sequence>
<dbReference type="GO" id="GO:0015020">
    <property type="term" value="F:glucuronosyltransferase activity"/>
    <property type="evidence" value="ECO:0007669"/>
    <property type="project" value="UniProtKB-EC"/>
</dbReference>
<comment type="similarity">
    <text evidence="2">Belongs to the UDP-glycosyltransferase family.</text>
</comment>
<evidence type="ECO:0000313" key="12">
    <source>
        <dbReference type="Proteomes" id="UP000046392"/>
    </source>
</evidence>
<evidence type="ECO:0000256" key="5">
    <source>
        <dbReference type="ARBA" id="ARBA00022679"/>
    </source>
</evidence>
<evidence type="ECO:0000256" key="8">
    <source>
        <dbReference type="ARBA" id="ARBA00022989"/>
    </source>
</evidence>
<evidence type="ECO:0000256" key="7">
    <source>
        <dbReference type="ARBA" id="ARBA00022729"/>
    </source>
</evidence>
<organism evidence="12 13">
    <name type="scientific">Strongyloides papillosus</name>
    <name type="common">Intestinal threadworm</name>
    <dbReference type="NCBI Taxonomy" id="174720"/>
    <lineage>
        <taxon>Eukaryota</taxon>
        <taxon>Metazoa</taxon>
        <taxon>Ecdysozoa</taxon>
        <taxon>Nematoda</taxon>
        <taxon>Chromadorea</taxon>
        <taxon>Rhabditida</taxon>
        <taxon>Tylenchina</taxon>
        <taxon>Panagrolaimomorpha</taxon>
        <taxon>Strongyloidoidea</taxon>
        <taxon>Strongyloididae</taxon>
        <taxon>Strongyloides</taxon>
    </lineage>
</organism>
<evidence type="ECO:0000313" key="13">
    <source>
        <dbReference type="WBParaSite" id="SPAL_0001272700.1"/>
    </source>
</evidence>
<dbReference type="InterPro" id="IPR002213">
    <property type="entry name" value="UDP_glucos_trans"/>
</dbReference>